<keyword evidence="2" id="KW-1185">Reference proteome</keyword>
<comment type="caution">
    <text evidence="1">The sequence shown here is derived from an EMBL/GenBank/DDBJ whole genome shotgun (WGS) entry which is preliminary data.</text>
</comment>
<gene>
    <name evidence="1" type="ORF">AVEN_231517_1</name>
</gene>
<dbReference type="Proteomes" id="UP000499080">
    <property type="component" value="Unassembled WGS sequence"/>
</dbReference>
<evidence type="ECO:0000313" key="1">
    <source>
        <dbReference type="EMBL" id="GBM74985.1"/>
    </source>
</evidence>
<protein>
    <submittedName>
        <fullName evidence="1">Uncharacterized protein</fullName>
    </submittedName>
</protein>
<dbReference type="EMBL" id="BGPR01002531">
    <property type="protein sequence ID" value="GBM74985.1"/>
    <property type="molecule type" value="Genomic_DNA"/>
</dbReference>
<dbReference type="AlphaFoldDB" id="A0A4Y2IBK3"/>
<accession>A0A4Y2IBK3</accession>
<proteinExistence type="predicted"/>
<organism evidence="1 2">
    <name type="scientific">Araneus ventricosus</name>
    <name type="common">Orbweaver spider</name>
    <name type="synonym">Epeira ventricosa</name>
    <dbReference type="NCBI Taxonomy" id="182803"/>
    <lineage>
        <taxon>Eukaryota</taxon>
        <taxon>Metazoa</taxon>
        <taxon>Ecdysozoa</taxon>
        <taxon>Arthropoda</taxon>
        <taxon>Chelicerata</taxon>
        <taxon>Arachnida</taxon>
        <taxon>Araneae</taxon>
        <taxon>Araneomorphae</taxon>
        <taxon>Entelegynae</taxon>
        <taxon>Araneoidea</taxon>
        <taxon>Araneidae</taxon>
        <taxon>Araneus</taxon>
    </lineage>
</organism>
<name>A0A4Y2IBK3_ARAVE</name>
<sequence length="89" mass="9712">MCGPREGGHIESGLCLSLEVSTEMPPNLVGGKMKTWQKRFREKEILPAVDNVVYRMQCVVHEKGATLKAVYALAVEESAKMPPNLAGGK</sequence>
<reference evidence="1 2" key="1">
    <citation type="journal article" date="2019" name="Sci. Rep.">
        <title>Orb-weaving spider Araneus ventricosus genome elucidates the spidroin gene catalogue.</title>
        <authorList>
            <person name="Kono N."/>
            <person name="Nakamura H."/>
            <person name="Ohtoshi R."/>
            <person name="Moran D.A.P."/>
            <person name="Shinohara A."/>
            <person name="Yoshida Y."/>
            <person name="Fujiwara M."/>
            <person name="Mori M."/>
            <person name="Tomita M."/>
            <person name="Arakawa K."/>
        </authorList>
    </citation>
    <scope>NUCLEOTIDE SEQUENCE [LARGE SCALE GENOMIC DNA]</scope>
</reference>
<evidence type="ECO:0000313" key="2">
    <source>
        <dbReference type="Proteomes" id="UP000499080"/>
    </source>
</evidence>